<feature type="domain" description="NACHT" evidence="2">
    <location>
        <begin position="29"/>
        <end position="173"/>
    </location>
</feature>
<dbReference type="Proteomes" id="UP001365542">
    <property type="component" value="Unassembled WGS sequence"/>
</dbReference>
<evidence type="ECO:0000256" key="1">
    <source>
        <dbReference type="ARBA" id="ARBA00022737"/>
    </source>
</evidence>
<dbReference type="SUPFAM" id="SSF52540">
    <property type="entry name" value="P-loop containing nucleoside triphosphate hydrolases"/>
    <property type="match status" value="1"/>
</dbReference>
<gene>
    <name evidence="3" type="ORF">TWF694_001940</name>
</gene>
<evidence type="ECO:0000259" key="2">
    <source>
        <dbReference type="PROSITE" id="PS50837"/>
    </source>
</evidence>
<protein>
    <recommendedName>
        <fullName evidence="2">NACHT domain-containing protein</fullName>
    </recommendedName>
</protein>
<dbReference type="InterPro" id="IPR056884">
    <property type="entry name" value="NPHP3-like_N"/>
</dbReference>
<dbReference type="InterPro" id="IPR027417">
    <property type="entry name" value="P-loop_NTPase"/>
</dbReference>
<proteinExistence type="predicted"/>
<dbReference type="Gene3D" id="3.40.50.300">
    <property type="entry name" value="P-loop containing nucleotide triphosphate hydrolases"/>
    <property type="match status" value="1"/>
</dbReference>
<evidence type="ECO:0000313" key="4">
    <source>
        <dbReference type="Proteomes" id="UP001365542"/>
    </source>
</evidence>
<reference evidence="3 4" key="1">
    <citation type="submission" date="2019-10" db="EMBL/GenBank/DDBJ databases">
        <authorList>
            <person name="Palmer J.M."/>
        </authorList>
    </citation>
    <scope>NUCLEOTIDE SEQUENCE [LARGE SCALE GENOMIC DNA]</scope>
    <source>
        <strain evidence="3 4">TWF694</strain>
    </source>
</reference>
<dbReference type="PANTHER" id="PTHR10039:SF5">
    <property type="entry name" value="NACHT DOMAIN-CONTAINING PROTEIN"/>
    <property type="match status" value="1"/>
</dbReference>
<dbReference type="AlphaFoldDB" id="A0AAV9X6Z3"/>
<dbReference type="InterPro" id="IPR007111">
    <property type="entry name" value="NACHT_NTPase"/>
</dbReference>
<keyword evidence="1" id="KW-0677">Repeat</keyword>
<dbReference type="EMBL" id="JAVHJO010000010">
    <property type="protein sequence ID" value="KAK6535484.1"/>
    <property type="molecule type" value="Genomic_DNA"/>
</dbReference>
<name>A0AAV9X6Z3_9PEZI</name>
<dbReference type="PROSITE" id="PS50837">
    <property type="entry name" value="NACHT"/>
    <property type="match status" value="1"/>
</dbReference>
<dbReference type="Pfam" id="PF24883">
    <property type="entry name" value="NPHP3_N"/>
    <property type="match status" value="1"/>
</dbReference>
<sequence length="314" mass="35285">MERAEVLGGNTEEVVDDILQWVENPSEKRLYWLDGKAGEGKSTIARTICERLMRKNLLGGSFFFKQGSGDRGNAHKFFTTLADRLSAHSPVLKARIASALEIDPKIPKMAFGVQFEKLILKPLSSSDIRKVVIVVDALDECEGDSDVIAIIAVLARVSEETSVDLRVILTSRPEIPPRSELEKILGKVKHYLLNEASSVEKDITHYLRLELSAIQIDAEARGYEFPAEWLDEDRITKLTQISMPLFIVAATICRFVKCGAEERESPEGPEGPVDRLNVIENRIRYDSFGGGSVYIPILKRAVHYQDVWMVTKLW</sequence>
<accession>A0AAV9X6Z3</accession>
<dbReference type="PANTHER" id="PTHR10039">
    <property type="entry name" value="AMELOGENIN"/>
    <property type="match status" value="1"/>
</dbReference>
<organism evidence="3 4">
    <name type="scientific">Orbilia ellipsospora</name>
    <dbReference type="NCBI Taxonomy" id="2528407"/>
    <lineage>
        <taxon>Eukaryota</taxon>
        <taxon>Fungi</taxon>
        <taxon>Dikarya</taxon>
        <taxon>Ascomycota</taxon>
        <taxon>Pezizomycotina</taxon>
        <taxon>Orbiliomycetes</taxon>
        <taxon>Orbiliales</taxon>
        <taxon>Orbiliaceae</taxon>
        <taxon>Orbilia</taxon>
    </lineage>
</organism>
<comment type="caution">
    <text evidence="3">The sequence shown here is derived from an EMBL/GenBank/DDBJ whole genome shotgun (WGS) entry which is preliminary data.</text>
</comment>
<evidence type="ECO:0000313" key="3">
    <source>
        <dbReference type="EMBL" id="KAK6535484.1"/>
    </source>
</evidence>
<keyword evidence="4" id="KW-1185">Reference proteome</keyword>